<keyword evidence="2" id="KW-1185">Reference proteome</keyword>
<proteinExistence type="predicted"/>
<reference evidence="1 2" key="1">
    <citation type="submission" date="2020-09" db="EMBL/GenBank/DDBJ databases">
        <authorList>
            <person name="Jameson E."/>
        </authorList>
    </citation>
    <scope>NUCLEOTIDE SEQUENCE [LARGE SCALE GENOMIC DNA]</scope>
</reference>
<protein>
    <submittedName>
        <fullName evidence="1">Uncharacterized protein</fullName>
    </submittedName>
</protein>
<dbReference type="Proteomes" id="UP000596247">
    <property type="component" value="Chromosome"/>
</dbReference>
<accession>A0A7R8MJK1</accession>
<evidence type="ECO:0000313" key="2">
    <source>
        <dbReference type="Proteomes" id="UP000596247"/>
    </source>
</evidence>
<evidence type="ECO:0000313" key="1">
    <source>
        <dbReference type="EMBL" id="CAD5236187.1"/>
    </source>
</evidence>
<dbReference type="EMBL" id="LR881104">
    <property type="protein sequence ID" value="CAD5236187.1"/>
    <property type="molecule type" value="Genomic_DNA"/>
</dbReference>
<sequence length="64" mass="6490">MFNSIKTFVKNNKTAIAVVGAVAVVGGVGAAVYFQKLHTGKVLEQVGDVVDGATEAAAEAVKEA</sequence>
<name>A0A7R8MJK1_9CAUD</name>
<organism evidence="1 2">
    <name type="scientific">Klebsiella phage vB_KvM-Eowyn</name>
    <dbReference type="NCBI Taxonomy" id="2762819"/>
    <lineage>
        <taxon>Viruses</taxon>
        <taxon>Duplodnaviria</taxon>
        <taxon>Heunggongvirae</taxon>
        <taxon>Uroviricota</taxon>
        <taxon>Caudoviricetes</taxon>
        <taxon>Chimalliviridae</taxon>
        <taxon>Eowynvirus</taxon>
        <taxon>Eowynvirus eowyn</taxon>
    </lineage>
</organism>
<gene>
    <name evidence="1" type="ORF">LLCLJKAH_00198</name>
</gene>